<evidence type="ECO:0000313" key="13">
    <source>
        <dbReference type="EMBL" id="KRX08606.1"/>
    </source>
</evidence>
<dbReference type="PANTHER" id="PTHR11098:SF1">
    <property type="entry name" value="NICOTINATE PHOSPHORIBOSYLTRANSFERASE"/>
    <property type="match status" value="1"/>
</dbReference>
<dbReference type="InParanoid" id="A0A0V0R260"/>
<evidence type="ECO:0000313" key="14">
    <source>
        <dbReference type="Proteomes" id="UP000054937"/>
    </source>
</evidence>
<dbReference type="OMA" id="PIMEFGA"/>
<comment type="similarity">
    <text evidence="2 10">Belongs to the NAPRTase family.</text>
</comment>
<dbReference type="FunCoup" id="A0A0V0R260">
    <property type="interactions" value="39"/>
</dbReference>
<reference evidence="13 14" key="1">
    <citation type="journal article" date="2015" name="Sci. Rep.">
        <title>Genome of the facultative scuticociliatosis pathogen Pseudocohnilembus persalinus provides insight into its virulence through horizontal gene transfer.</title>
        <authorList>
            <person name="Xiong J."/>
            <person name="Wang G."/>
            <person name="Cheng J."/>
            <person name="Tian M."/>
            <person name="Pan X."/>
            <person name="Warren A."/>
            <person name="Jiang C."/>
            <person name="Yuan D."/>
            <person name="Miao W."/>
        </authorList>
    </citation>
    <scope>NUCLEOTIDE SEQUENCE [LARGE SCALE GENOMIC DNA]</scope>
    <source>
        <strain evidence="13">36N120E</strain>
    </source>
</reference>
<dbReference type="UniPathway" id="UPA00253">
    <property type="reaction ID" value="UER00457"/>
</dbReference>
<keyword evidence="7 10" id="KW-0808">Transferase</keyword>
<keyword evidence="4" id="KW-0597">Phosphoprotein</keyword>
<protein>
    <recommendedName>
        <fullName evidence="3 10">Nicotinate phosphoribosyltransferase</fullName>
        <ecNumber evidence="3 10">6.3.4.21</ecNumber>
    </recommendedName>
</protein>
<evidence type="ECO:0000259" key="11">
    <source>
        <dbReference type="Pfam" id="PF17767"/>
    </source>
</evidence>
<evidence type="ECO:0000256" key="5">
    <source>
        <dbReference type="ARBA" id="ARBA00022598"/>
    </source>
</evidence>
<sequence length="494" mass="55895">MDSAVFELFFRSAPFEGKFAVFAGVEEIMSFFKYFKFTESHISYLKTILPNKKSDEAFYNWLKTLGPHMLKVSCQKEGSIVFPKEPLLNIEGPLGLIKLLEAPMISLTSFPTLVATNAARMRSVVPLSKQLYEYGLRRAQGSGAALVASRYAYLGGFQETSNLLASNRYNIPLSSTHSHAFVTAFRNLDEIDEFELNGIQIKERTNYYRKILEFNKTSESELAAFLAHAKAFPKNFICLVDSFDSITSGIPNFIIVAFALMDAGYSPFGVRIDSGDLVKISLTARSLIDNAGRQVNKNTSNIKIMVSNKIGEKELKEFSEEDHEIDIFAIETELVVCEDQPHLGMVFKLVDINGKAAMKFSEDPGKSTLPGKKTLYRVWVASQTEPIADIVALPDEDIMNNKEIDVVSIQQTQSRYTIIPQKIERIYYQVIDQGQLISKVNDLEESKLHLEEQKKLFGPNLMDDEKQYMLVLTVNYWNYFQEAAQKSLIPKIIH</sequence>
<accession>A0A0V0R260</accession>
<proteinExistence type="inferred from homology"/>
<evidence type="ECO:0000256" key="7">
    <source>
        <dbReference type="ARBA" id="ARBA00022679"/>
    </source>
</evidence>
<dbReference type="InterPro" id="IPR036068">
    <property type="entry name" value="Nicotinate_pribotase-like_C"/>
</dbReference>
<organism evidence="13 14">
    <name type="scientific">Pseudocohnilembus persalinus</name>
    <name type="common">Ciliate</name>
    <dbReference type="NCBI Taxonomy" id="266149"/>
    <lineage>
        <taxon>Eukaryota</taxon>
        <taxon>Sar</taxon>
        <taxon>Alveolata</taxon>
        <taxon>Ciliophora</taxon>
        <taxon>Intramacronucleata</taxon>
        <taxon>Oligohymenophorea</taxon>
        <taxon>Scuticociliatia</taxon>
        <taxon>Philasterida</taxon>
        <taxon>Pseudocohnilembidae</taxon>
        <taxon>Pseudocohnilembus</taxon>
    </lineage>
</organism>
<dbReference type="GO" id="GO:0005829">
    <property type="term" value="C:cytosol"/>
    <property type="evidence" value="ECO:0007669"/>
    <property type="project" value="TreeGrafter"/>
</dbReference>
<dbReference type="Gene3D" id="3.20.140.10">
    <property type="entry name" value="nicotinate phosphoribosyltransferase"/>
    <property type="match status" value="2"/>
</dbReference>
<evidence type="ECO:0000256" key="6">
    <source>
        <dbReference type="ARBA" id="ARBA00022642"/>
    </source>
</evidence>
<dbReference type="InterPro" id="IPR040727">
    <property type="entry name" value="NAPRTase_N"/>
</dbReference>
<dbReference type="Gene3D" id="3.20.20.70">
    <property type="entry name" value="Aldolase class I"/>
    <property type="match status" value="1"/>
</dbReference>
<dbReference type="InterPro" id="IPR041619">
    <property type="entry name" value="NAPRTase_C"/>
</dbReference>
<dbReference type="GO" id="GO:0004516">
    <property type="term" value="F:nicotinate phosphoribosyltransferase activity"/>
    <property type="evidence" value="ECO:0007669"/>
    <property type="project" value="UniProtKB-UniRule"/>
</dbReference>
<evidence type="ECO:0000256" key="9">
    <source>
        <dbReference type="ARBA" id="ARBA00048668"/>
    </source>
</evidence>
<dbReference type="Pfam" id="PF17767">
    <property type="entry name" value="NAPRTase_N"/>
    <property type="match status" value="1"/>
</dbReference>
<name>A0A0V0R260_PSEPJ</name>
<dbReference type="InterPro" id="IPR007229">
    <property type="entry name" value="Nic_PRibTrfase-Fam"/>
</dbReference>
<dbReference type="InterPro" id="IPR006405">
    <property type="entry name" value="Nic_PRibTrfase_pncB"/>
</dbReference>
<gene>
    <name evidence="13" type="ORF">PPERSA_01859</name>
</gene>
<dbReference type="InterPro" id="IPR013785">
    <property type="entry name" value="Aldolase_TIM"/>
</dbReference>
<evidence type="ECO:0000256" key="3">
    <source>
        <dbReference type="ARBA" id="ARBA00013236"/>
    </source>
</evidence>
<dbReference type="GO" id="GO:0034355">
    <property type="term" value="P:NAD+ biosynthetic process via the salvage pathway"/>
    <property type="evidence" value="ECO:0007669"/>
    <property type="project" value="TreeGrafter"/>
</dbReference>
<evidence type="ECO:0000259" key="12">
    <source>
        <dbReference type="Pfam" id="PF17956"/>
    </source>
</evidence>
<evidence type="ECO:0000256" key="1">
    <source>
        <dbReference type="ARBA" id="ARBA00004952"/>
    </source>
</evidence>
<dbReference type="EC" id="6.3.4.21" evidence="3 10"/>
<keyword evidence="5 10" id="KW-0436">Ligase</keyword>
<comment type="caution">
    <text evidence="13">The sequence shown here is derived from an EMBL/GenBank/DDBJ whole genome shotgun (WGS) entry which is preliminary data.</text>
</comment>
<evidence type="ECO:0000256" key="8">
    <source>
        <dbReference type="ARBA" id="ARBA00023426"/>
    </source>
</evidence>
<evidence type="ECO:0000256" key="10">
    <source>
        <dbReference type="RuleBase" id="RU365100"/>
    </source>
</evidence>
<keyword evidence="14" id="KW-1185">Reference proteome</keyword>
<dbReference type="SUPFAM" id="SSF51690">
    <property type="entry name" value="Nicotinate/Quinolinate PRTase C-terminal domain-like"/>
    <property type="match status" value="1"/>
</dbReference>
<dbReference type="NCBIfam" id="TIGR01513">
    <property type="entry name" value="NAPRTase_put"/>
    <property type="match status" value="1"/>
</dbReference>
<dbReference type="OrthoDB" id="193380at2759"/>
<dbReference type="SUPFAM" id="SSF54675">
    <property type="entry name" value="Nicotinate/Quinolinate PRTase N-terminal domain-like"/>
    <property type="match status" value="1"/>
</dbReference>
<dbReference type="PIRSF" id="PIRSF000484">
    <property type="entry name" value="NAPRT"/>
    <property type="match status" value="1"/>
</dbReference>
<dbReference type="PANTHER" id="PTHR11098">
    <property type="entry name" value="NICOTINATE PHOSPHORIBOSYLTRANSFERASE"/>
    <property type="match status" value="1"/>
</dbReference>
<dbReference type="GO" id="GO:0016740">
    <property type="term" value="F:transferase activity"/>
    <property type="evidence" value="ECO:0007669"/>
    <property type="project" value="UniProtKB-KW"/>
</dbReference>
<comment type="pathway">
    <text evidence="1 10">Cofactor biosynthesis; NAD(+) biosynthesis; nicotinate D-ribonucleotide from nicotinate: step 1/1.</text>
</comment>
<dbReference type="AlphaFoldDB" id="A0A0V0R260"/>
<dbReference type="EMBL" id="LDAU01000061">
    <property type="protein sequence ID" value="KRX08606.1"/>
    <property type="molecule type" value="Genomic_DNA"/>
</dbReference>
<feature type="domain" description="Nicotinate phosphoribosyltransferase N-terminal" evidence="11">
    <location>
        <begin position="3"/>
        <end position="108"/>
    </location>
</feature>
<dbReference type="Proteomes" id="UP000054937">
    <property type="component" value="Unassembled WGS sequence"/>
</dbReference>
<dbReference type="Pfam" id="PF17956">
    <property type="entry name" value="NAPRTase_C"/>
    <property type="match status" value="1"/>
</dbReference>
<comment type="PTM">
    <text evidence="10">Transiently phosphorylated on a His residue during the reaction cycle. Phosphorylation strongly increases the affinity for substrates and increases the rate of nicotinate D-ribonucleotide production. Dephosphorylation regenerates the low-affinity form of the enzyme, leading to product release.</text>
</comment>
<evidence type="ECO:0000256" key="2">
    <source>
        <dbReference type="ARBA" id="ARBA00010897"/>
    </source>
</evidence>
<evidence type="ECO:0000256" key="4">
    <source>
        <dbReference type="ARBA" id="ARBA00022553"/>
    </source>
</evidence>
<keyword evidence="6 10" id="KW-0662">Pyridine nucleotide biosynthesis</keyword>
<feature type="domain" description="Nicotinate phosphoribosyltransferase C-terminal" evidence="12">
    <location>
        <begin position="372"/>
        <end position="477"/>
    </location>
</feature>
<comment type="catalytic activity">
    <reaction evidence="9 10">
        <text>5-phospho-alpha-D-ribose 1-diphosphate + nicotinate + ATP + H2O = nicotinate beta-D-ribonucleotide + ADP + phosphate + diphosphate</text>
        <dbReference type="Rhea" id="RHEA:36163"/>
        <dbReference type="ChEBI" id="CHEBI:15377"/>
        <dbReference type="ChEBI" id="CHEBI:30616"/>
        <dbReference type="ChEBI" id="CHEBI:32544"/>
        <dbReference type="ChEBI" id="CHEBI:33019"/>
        <dbReference type="ChEBI" id="CHEBI:43474"/>
        <dbReference type="ChEBI" id="CHEBI:57502"/>
        <dbReference type="ChEBI" id="CHEBI:58017"/>
        <dbReference type="ChEBI" id="CHEBI:456216"/>
        <dbReference type="EC" id="6.3.4.21"/>
    </reaction>
</comment>
<comment type="function">
    <text evidence="8">Catalyzes the first step in the biosynthesis of NAD from nicotinic acid, the ATP-dependent synthesis of beta-nicotinate D-ribonucleotide from nicotinate and 5-phospho-D-ribose 1-phosphate. Helps prevent cellular oxidative stress via its role in NAD biosynthesis.</text>
</comment>